<protein>
    <submittedName>
        <fullName evidence="7">Matrixin family metalloprotease</fullName>
    </submittedName>
</protein>
<evidence type="ECO:0000256" key="2">
    <source>
        <dbReference type="ARBA" id="ARBA00022723"/>
    </source>
</evidence>
<organism evidence="7 8">
    <name type="scientific">Pseudoduganella ginsengisoli</name>
    <dbReference type="NCBI Taxonomy" id="1462440"/>
    <lineage>
        <taxon>Bacteria</taxon>
        <taxon>Pseudomonadati</taxon>
        <taxon>Pseudomonadota</taxon>
        <taxon>Betaproteobacteria</taxon>
        <taxon>Burkholderiales</taxon>
        <taxon>Oxalobacteraceae</taxon>
        <taxon>Telluria group</taxon>
        <taxon>Pseudoduganella</taxon>
    </lineage>
</organism>
<evidence type="ECO:0000259" key="6">
    <source>
        <dbReference type="SMART" id="SM00235"/>
    </source>
</evidence>
<dbReference type="InterPro" id="IPR006026">
    <property type="entry name" value="Peptidase_Metallo"/>
</dbReference>
<name>A0A6L6Q590_9BURK</name>
<proteinExistence type="predicted"/>
<dbReference type="PANTHER" id="PTHR10201">
    <property type="entry name" value="MATRIX METALLOPROTEINASE"/>
    <property type="match status" value="1"/>
</dbReference>
<sequence length="795" mass="85502">MPTVDINLPIFQEIKPKITQAMIDLINKSPTLVSQVLAYNDRVVAGTFSPIKGISGEGSAFIQVDGKPYIKVDISSSEDWISNVSFSYATNQGTKTISPAGQFVGLLSHELGHFNNMSDTNKLRSSVSKGDAGYAESQASFSLYSEGLAAYNNWVTRKEITANGGEDIQVRGANYQYVDTPTKNIYSNMLATMDTVASGLSGADPATLKSALADIAAGYIANQHPTTSPTETYWNLVKKTYTTSPAPSQVNNVTLQDANHDGYYDKITETKADGSQAITLNGTLSLYANNVGINVVRGSNVSILGSGLKIDTSDANVSIGGNGKSSSDAALNTVNAFGEGGKISTLPNSRTNVLSYSASGNIDVTVGAETNTGVYGGREAIYSYEPTANLWIGYSFDPATKIGRPIYVNALNGGTVSVVDNSKVFISAPTIDTTNTYNSSIYIYSNSLVDIRNQPGRKVYMQGHDSELNLTDMGDSVYLNGNHNHIDLLAPANNVYNKGVNNSVNGFTKYNNVYNYGSYLYVWRVDTTTIFYSTDSNSSANATSPYPEFYFSWGFGGDKKHIIDNIQGKNTSLFDTIQTSGSMTGAMNDSLEKLKFVTDHSIPYMANGNRWATTKITWSFGDASSDFTGKINGNEKNVVRDAFAKWENATGIDFVEVKSASKSDIKIGWSDLNSKATGALGITQFSAINGNIQAGAVIKLADPVSNSLVKEKSSQLIYQGTDSTLEQVALHEIGHVLGLEFGTAVTSIENFYLGKENREISDADVKAIYDIYPELSHSAALIIGPDWSNPSGLML</sequence>
<dbReference type="GO" id="GO:0004222">
    <property type="term" value="F:metalloendopeptidase activity"/>
    <property type="evidence" value="ECO:0007669"/>
    <property type="project" value="InterPro"/>
</dbReference>
<gene>
    <name evidence="7" type="ORF">GM668_20350</name>
</gene>
<evidence type="ECO:0000256" key="4">
    <source>
        <dbReference type="ARBA" id="ARBA00022833"/>
    </source>
</evidence>
<evidence type="ECO:0000256" key="5">
    <source>
        <dbReference type="ARBA" id="ARBA00023049"/>
    </source>
</evidence>
<dbReference type="SUPFAM" id="SSF55486">
    <property type="entry name" value="Metalloproteases ('zincins'), catalytic domain"/>
    <property type="match status" value="1"/>
</dbReference>
<evidence type="ECO:0000256" key="1">
    <source>
        <dbReference type="ARBA" id="ARBA00022670"/>
    </source>
</evidence>
<dbReference type="Proteomes" id="UP000484015">
    <property type="component" value="Unassembled WGS sequence"/>
</dbReference>
<keyword evidence="5 7" id="KW-0482">Metalloprotease</keyword>
<keyword evidence="3" id="KW-0378">Hydrolase</keyword>
<evidence type="ECO:0000256" key="3">
    <source>
        <dbReference type="ARBA" id="ARBA00022801"/>
    </source>
</evidence>
<dbReference type="PANTHER" id="PTHR10201:SF323">
    <property type="entry name" value="MATRIX METALLOPROTEINASE-21"/>
    <property type="match status" value="1"/>
</dbReference>
<dbReference type="Gene3D" id="3.40.390.10">
    <property type="entry name" value="Collagenase (Catalytic Domain)"/>
    <property type="match status" value="1"/>
</dbReference>
<keyword evidence="4" id="KW-0862">Zinc</keyword>
<dbReference type="EMBL" id="WNLA01000015">
    <property type="protein sequence ID" value="MTW04431.1"/>
    <property type="molecule type" value="Genomic_DNA"/>
</dbReference>
<keyword evidence="2" id="KW-0479">Metal-binding</keyword>
<dbReference type="InterPro" id="IPR024079">
    <property type="entry name" value="MetalloPept_cat_dom_sf"/>
</dbReference>
<dbReference type="OrthoDB" id="8685246at2"/>
<evidence type="ECO:0000313" key="7">
    <source>
        <dbReference type="EMBL" id="MTW04431.1"/>
    </source>
</evidence>
<dbReference type="AlphaFoldDB" id="A0A6L6Q590"/>
<keyword evidence="1 7" id="KW-0645">Protease</keyword>
<reference evidence="7 8" key="1">
    <citation type="submission" date="2019-11" db="EMBL/GenBank/DDBJ databases">
        <title>Type strains purchased from KCTC, JCM and DSMZ.</title>
        <authorList>
            <person name="Lu H."/>
        </authorList>
    </citation>
    <scope>NUCLEOTIDE SEQUENCE [LARGE SCALE GENOMIC DNA]</scope>
    <source>
        <strain evidence="7 8">KCTC 42409</strain>
    </source>
</reference>
<feature type="domain" description="Peptidase metallopeptidase" evidence="6">
    <location>
        <begin position="607"/>
        <end position="771"/>
    </location>
</feature>
<dbReference type="GO" id="GO:0008270">
    <property type="term" value="F:zinc ion binding"/>
    <property type="evidence" value="ECO:0007669"/>
    <property type="project" value="InterPro"/>
</dbReference>
<dbReference type="GO" id="GO:0006508">
    <property type="term" value="P:proteolysis"/>
    <property type="evidence" value="ECO:0007669"/>
    <property type="project" value="UniProtKB-KW"/>
</dbReference>
<dbReference type="Pfam" id="PF00413">
    <property type="entry name" value="Peptidase_M10"/>
    <property type="match status" value="1"/>
</dbReference>
<dbReference type="RefSeq" id="WP_155440780.1">
    <property type="nucleotide sequence ID" value="NZ_WNLA01000015.1"/>
</dbReference>
<keyword evidence="8" id="KW-1185">Reference proteome</keyword>
<evidence type="ECO:0000313" key="8">
    <source>
        <dbReference type="Proteomes" id="UP000484015"/>
    </source>
</evidence>
<dbReference type="InterPro" id="IPR001818">
    <property type="entry name" value="Pept_M10_metallopeptidase"/>
</dbReference>
<accession>A0A6L6Q590</accession>
<comment type="caution">
    <text evidence="7">The sequence shown here is derived from an EMBL/GenBank/DDBJ whole genome shotgun (WGS) entry which is preliminary data.</text>
</comment>
<dbReference type="SMART" id="SM00235">
    <property type="entry name" value="ZnMc"/>
    <property type="match status" value="1"/>
</dbReference>
<dbReference type="GO" id="GO:0031012">
    <property type="term" value="C:extracellular matrix"/>
    <property type="evidence" value="ECO:0007669"/>
    <property type="project" value="InterPro"/>
</dbReference>